<evidence type="ECO:0000313" key="1">
    <source>
        <dbReference type="EMBL" id="OIQ86821.1"/>
    </source>
</evidence>
<sequence length="159" mass="17250">MSRRLSATLFDGAAVLTGATLTTLALLALDPAQASGLGAVAHSSVVQPTLLVMGLLLSTLPGSRRVFWPTLFAQDDLSECHDVADALCRVGLQQRVQAANLYMNDLSDEALDRAFEGDNGIMEWFRPTLADHRLSNQIDPLLLKRLEVIARRSEHGLQG</sequence>
<comment type="caution">
    <text evidence="1">The sequence shown here is derived from an EMBL/GenBank/DDBJ whole genome shotgun (WGS) entry which is preliminary data.</text>
</comment>
<accession>A0A1J5RFB8</accession>
<protein>
    <submittedName>
        <fullName evidence="1">Uncharacterized protein</fullName>
    </submittedName>
</protein>
<name>A0A1J5RFB8_9ZZZZ</name>
<organism evidence="1">
    <name type="scientific">mine drainage metagenome</name>
    <dbReference type="NCBI Taxonomy" id="410659"/>
    <lineage>
        <taxon>unclassified sequences</taxon>
        <taxon>metagenomes</taxon>
        <taxon>ecological metagenomes</taxon>
    </lineage>
</organism>
<proteinExistence type="predicted"/>
<gene>
    <name evidence="1" type="ORF">GALL_313290</name>
</gene>
<dbReference type="AlphaFoldDB" id="A0A1J5RFB8"/>
<dbReference type="EMBL" id="MLJW01000457">
    <property type="protein sequence ID" value="OIQ86821.1"/>
    <property type="molecule type" value="Genomic_DNA"/>
</dbReference>
<reference evidence="1" key="1">
    <citation type="submission" date="2016-10" db="EMBL/GenBank/DDBJ databases">
        <title>Sequence of Gallionella enrichment culture.</title>
        <authorList>
            <person name="Poehlein A."/>
            <person name="Muehling M."/>
            <person name="Daniel R."/>
        </authorList>
    </citation>
    <scope>NUCLEOTIDE SEQUENCE</scope>
</reference>